<evidence type="ECO:0000313" key="5">
    <source>
        <dbReference type="EMBL" id="AKJ96509.1"/>
    </source>
</evidence>
<evidence type="ECO:0000256" key="1">
    <source>
        <dbReference type="ARBA" id="ARBA00022814"/>
    </source>
</evidence>
<dbReference type="SUPFAM" id="SSF82679">
    <property type="entry name" value="N-utilization substance G protein NusG, N-terminal domain"/>
    <property type="match status" value="1"/>
</dbReference>
<keyword evidence="3" id="KW-0804">Transcription</keyword>
<dbReference type="STRING" id="106634.TVD_12910"/>
<reference evidence="5 6" key="1">
    <citation type="submission" date="2015-04" db="EMBL/GenBank/DDBJ databases">
        <title>Complete Sequence for the Genome of the Thioalkalivibrio versutus D301.</title>
        <authorList>
            <person name="Mu T."/>
            <person name="Zhou J."/>
            <person name="Xu X."/>
        </authorList>
    </citation>
    <scope>NUCLEOTIDE SEQUENCE [LARGE SCALE GENOMIC DNA]</scope>
    <source>
        <strain evidence="5 6">D301</strain>
    </source>
</reference>
<dbReference type="InterPro" id="IPR036735">
    <property type="entry name" value="NGN_dom_sf"/>
</dbReference>
<dbReference type="InterPro" id="IPR043425">
    <property type="entry name" value="NusG-like"/>
</dbReference>
<sequence length="168" mass="18943">MKHWYTIQCKPREEARAEANLDRQGYRTFRPLIRRPIRRGGRRTAVTESLFPRYLFAQLCDVAENWAPIRSTRGVLGLVRFGSSPVPVPEPVIEGIRLRLDPESGCLDLTRDSDFAPQQPVTITDGPFQGREALFLARTGEERVIVLMQIMSQCQQVELPAAAVGPVV</sequence>
<dbReference type="GO" id="GO:0005829">
    <property type="term" value="C:cytosol"/>
    <property type="evidence" value="ECO:0007669"/>
    <property type="project" value="TreeGrafter"/>
</dbReference>
<proteinExistence type="predicted"/>
<accession>A0A0G3G7Z1</accession>
<dbReference type="AlphaFoldDB" id="A0A0G3G7Z1"/>
<dbReference type="EMBL" id="CP011367">
    <property type="protein sequence ID" value="AKJ96509.1"/>
    <property type="molecule type" value="Genomic_DNA"/>
</dbReference>
<keyword evidence="6" id="KW-1185">Reference proteome</keyword>
<dbReference type="Proteomes" id="UP000064201">
    <property type="component" value="Chromosome"/>
</dbReference>
<evidence type="ECO:0000313" key="6">
    <source>
        <dbReference type="Proteomes" id="UP000064201"/>
    </source>
</evidence>
<dbReference type="PATRIC" id="fig|106634.4.peg.2631"/>
<dbReference type="GO" id="GO:0031564">
    <property type="term" value="P:transcription antitermination"/>
    <property type="evidence" value="ECO:0007669"/>
    <property type="project" value="UniProtKB-KW"/>
</dbReference>
<dbReference type="Pfam" id="PF02357">
    <property type="entry name" value="NusG"/>
    <property type="match status" value="1"/>
</dbReference>
<dbReference type="GO" id="GO:0006354">
    <property type="term" value="P:DNA-templated transcription elongation"/>
    <property type="evidence" value="ECO:0007669"/>
    <property type="project" value="InterPro"/>
</dbReference>
<keyword evidence="2" id="KW-0805">Transcription regulation</keyword>
<dbReference type="PANTHER" id="PTHR30265:SF7">
    <property type="entry name" value="TRANSCRIPTION ANTITERMINATION PROTEIN RFAH"/>
    <property type="match status" value="1"/>
</dbReference>
<dbReference type="PANTHER" id="PTHR30265">
    <property type="entry name" value="RHO-INTERACTING TRANSCRIPTION TERMINATION FACTOR NUSG"/>
    <property type="match status" value="1"/>
</dbReference>
<dbReference type="InterPro" id="IPR010215">
    <property type="entry name" value="Transcription_antiterm_RfaH"/>
</dbReference>
<organism evidence="5 6">
    <name type="scientific">Thioalkalivibrio versutus</name>
    <dbReference type="NCBI Taxonomy" id="106634"/>
    <lineage>
        <taxon>Bacteria</taxon>
        <taxon>Pseudomonadati</taxon>
        <taxon>Pseudomonadota</taxon>
        <taxon>Gammaproteobacteria</taxon>
        <taxon>Chromatiales</taxon>
        <taxon>Ectothiorhodospiraceae</taxon>
        <taxon>Thioalkalivibrio</taxon>
    </lineage>
</organism>
<name>A0A0G3G7Z1_9GAMM</name>
<dbReference type="NCBIfam" id="TIGR01955">
    <property type="entry name" value="RfaH"/>
    <property type="match status" value="1"/>
</dbReference>
<evidence type="ECO:0000256" key="2">
    <source>
        <dbReference type="ARBA" id="ARBA00023015"/>
    </source>
</evidence>
<gene>
    <name evidence="5" type="ORF">TVD_12910</name>
</gene>
<evidence type="ECO:0000259" key="4">
    <source>
        <dbReference type="SMART" id="SM00738"/>
    </source>
</evidence>
<dbReference type="InterPro" id="IPR006645">
    <property type="entry name" value="NGN-like_dom"/>
</dbReference>
<keyword evidence="1" id="KW-0889">Transcription antitermination</keyword>
<protein>
    <submittedName>
        <fullName evidence="5">NusG antitermination factor</fullName>
    </submittedName>
</protein>
<feature type="domain" description="NusG-like N-terminal" evidence="4">
    <location>
        <begin position="1"/>
        <end position="100"/>
    </location>
</feature>
<dbReference type="Gene3D" id="3.30.70.940">
    <property type="entry name" value="NusG, N-terminal domain"/>
    <property type="match status" value="1"/>
</dbReference>
<dbReference type="SMART" id="SM00738">
    <property type="entry name" value="NGN"/>
    <property type="match status" value="1"/>
</dbReference>
<dbReference type="CDD" id="cd09892">
    <property type="entry name" value="NGN_SP_RfaH"/>
    <property type="match status" value="1"/>
</dbReference>
<dbReference type="KEGG" id="tvr:TVD_12910"/>
<evidence type="ECO:0000256" key="3">
    <source>
        <dbReference type="ARBA" id="ARBA00023163"/>
    </source>
</evidence>